<feature type="region of interest" description="Disordered" evidence="1">
    <location>
        <begin position="167"/>
        <end position="186"/>
    </location>
</feature>
<comment type="caution">
    <text evidence="2">The sequence shown here is derived from an EMBL/GenBank/DDBJ whole genome shotgun (WGS) entry which is preliminary data.</text>
</comment>
<name>A0A813VSF2_ADIRI</name>
<organism evidence="2 3">
    <name type="scientific">Adineta ricciae</name>
    <name type="common">Rotifer</name>
    <dbReference type="NCBI Taxonomy" id="249248"/>
    <lineage>
        <taxon>Eukaryota</taxon>
        <taxon>Metazoa</taxon>
        <taxon>Spiralia</taxon>
        <taxon>Gnathifera</taxon>
        <taxon>Rotifera</taxon>
        <taxon>Eurotatoria</taxon>
        <taxon>Bdelloidea</taxon>
        <taxon>Adinetida</taxon>
        <taxon>Adinetidae</taxon>
        <taxon>Adineta</taxon>
    </lineage>
</organism>
<dbReference type="EMBL" id="CAJNOR010000220">
    <property type="protein sequence ID" value="CAF0844786.1"/>
    <property type="molecule type" value="Genomic_DNA"/>
</dbReference>
<sequence length="414" mass="48271">MKRLHRHRRRRSSSTARSSASLNSSNSSLGSLITSVRDFSLTLNRGLLQSEISSENKPLQERKSIDYTPSCTTCRPLNSTAEYDACSRCREKQLVMRSGSLPSGSSDSNSDKELTRSSTFYIDNVYDKCEDLRNIHKDHNQLQRQCVKRLANAYRLQYVPSLTSSDPSLTQRLTEQHKPSCERKVPEMKSYSSSMTNCSYKVCLSPERIQYYQQRQVELDRACKKLLESLAIKTNENINEISKHWSYIKQTSLKEFRPQTVHFNLYESFLQKTPLNKSSESYITEHDGIQAAFEILQQILTIFRGKYTLLSLHELFDSIEKNMLQNLHAQLESLVSSYKDELSFMCERIHFYQSRTNGDKNFEWTQSIKVDYPVLIEKISDDFIIRVPEIDQTLIQMLRNMKKELLHFLIDKMQ</sequence>
<feature type="region of interest" description="Disordered" evidence="1">
    <location>
        <begin position="1"/>
        <end position="27"/>
    </location>
</feature>
<keyword evidence="3" id="KW-1185">Reference proteome</keyword>
<feature type="compositionally biased region" description="Basic and acidic residues" evidence="1">
    <location>
        <begin position="174"/>
        <end position="186"/>
    </location>
</feature>
<evidence type="ECO:0000313" key="2">
    <source>
        <dbReference type="EMBL" id="CAF0844786.1"/>
    </source>
</evidence>
<dbReference type="Proteomes" id="UP000663828">
    <property type="component" value="Unassembled WGS sequence"/>
</dbReference>
<accession>A0A813VSF2</accession>
<protein>
    <submittedName>
        <fullName evidence="2">Uncharacterized protein</fullName>
    </submittedName>
</protein>
<dbReference type="AlphaFoldDB" id="A0A813VSF2"/>
<reference evidence="2" key="1">
    <citation type="submission" date="2021-02" db="EMBL/GenBank/DDBJ databases">
        <authorList>
            <person name="Nowell W R."/>
        </authorList>
    </citation>
    <scope>NUCLEOTIDE SEQUENCE</scope>
</reference>
<feature type="compositionally biased region" description="Basic residues" evidence="1">
    <location>
        <begin position="1"/>
        <end position="12"/>
    </location>
</feature>
<feature type="compositionally biased region" description="Low complexity" evidence="1">
    <location>
        <begin position="13"/>
        <end position="27"/>
    </location>
</feature>
<evidence type="ECO:0000313" key="3">
    <source>
        <dbReference type="Proteomes" id="UP000663828"/>
    </source>
</evidence>
<proteinExistence type="predicted"/>
<gene>
    <name evidence="2" type="ORF">XAT740_LOCUS5163</name>
</gene>
<evidence type="ECO:0000256" key="1">
    <source>
        <dbReference type="SAM" id="MobiDB-lite"/>
    </source>
</evidence>